<evidence type="ECO:0000256" key="2">
    <source>
        <dbReference type="PROSITE-ProRule" id="PRU00703"/>
    </source>
</evidence>
<dbReference type="AlphaFoldDB" id="A0A1E7WFD1"/>
<evidence type="ECO:0000256" key="3">
    <source>
        <dbReference type="SAM" id="MobiDB-lite"/>
    </source>
</evidence>
<keyword evidence="6" id="KW-1185">Reference proteome</keyword>
<keyword evidence="1 2" id="KW-0129">CBS domain</keyword>
<dbReference type="EMBL" id="LROM01000102">
    <property type="protein sequence ID" value="OEZ97086.1"/>
    <property type="molecule type" value="Genomic_DNA"/>
</dbReference>
<organism evidence="5 6">
    <name type="scientific">Duganella phyllosphaerae</name>
    <dbReference type="NCBI Taxonomy" id="762836"/>
    <lineage>
        <taxon>Bacteria</taxon>
        <taxon>Pseudomonadati</taxon>
        <taxon>Pseudomonadota</taxon>
        <taxon>Betaproteobacteria</taxon>
        <taxon>Burkholderiales</taxon>
        <taxon>Oxalobacteraceae</taxon>
        <taxon>Telluria group</taxon>
        <taxon>Duganella</taxon>
    </lineage>
</organism>
<name>A0A1E7WFD1_9BURK</name>
<dbReference type="RefSeq" id="WP_070249845.1">
    <property type="nucleotide sequence ID" value="NZ_LROM01000102.1"/>
</dbReference>
<dbReference type="InterPro" id="IPR051257">
    <property type="entry name" value="Diverse_CBS-Domain"/>
</dbReference>
<comment type="caution">
    <text evidence="5">The sequence shown here is derived from an EMBL/GenBank/DDBJ whole genome shotgun (WGS) entry which is preliminary data.</text>
</comment>
<dbReference type="InterPro" id="IPR046342">
    <property type="entry name" value="CBS_dom_sf"/>
</dbReference>
<feature type="region of interest" description="Disordered" evidence="3">
    <location>
        <begin position="128"/>
        <end position="152"/>
    </location>
</feature>
<dbReference type="PATRIC" id="fig|762836.4.peg.3781"/>
<evidence type="ECO:0000313" key="5">
    <source>
        <dbReference type="EMBL" id="OEZ97086.1"/>
    </source>
</evidence>
<accession>A0A1E7WFD1</accession>
<dbReference type="CDD" id="cd04622">
    <property type="entry name" value="CBS_pair_HRP1_like"/>
    <property type="match status" value="1"/>
</dbReference>
<gene>
    <name evidence="5" type="primary">hrp1</name>
    <name evidence="5" type="ORF">DUPY_36670</name>
</gene>
<evidence type="ECO:0000313" key="6">
    <source>
        <dbReference type="Proteomes" id="UP000175989"/>
    </source>
</evidence>
<evidence type="ECO:0000256" key="1">
    <source>
        <dbReference type="ARBA" id="ARBA00023122"/>
    </source>
</evidence>
<dbReference type="OrthoDB" id="9794094at2"/>
<dbReference type="PANTHER" id="PTHR43080:SF2">
    <property type="entry name" value="CBS DOMAIN-CONTAINING PROTEIN"/>
    <property type="match status" value="1"/>
</dbReference>
<dbReference type="Pfam" id="PF00571">
    <property type="entry name" value="CBS"/>
    <property type="match status" value="2"/>
</dbReference>
<evidence type="ECO:0000259" key="4">
    <source>
        <dbReference type="PROSITE" id="PS51371"/>
    </source>
</evidence>
<dbReference type="SMART" id="SM00116">
    <property type="entry name" value="CBS"/>
    <property type="match status" value="2"/>
</dbReference>
<feature type="domain" description="CBS" evidence="4">
    <location>
        <begin position="8"/>
        <end position="65"/>
    </location>
</feature>
<dbReference type="PROSITE" id="PS51371">
    <property type="entry name" value="CBS"/>
    <property type="match status" value="2"/>
</dbReference>
<reference evidence="6" key="1">
    <citation type="journal article" date="2016" name="Front. Microbiol.">
        <title>Molecular Keys to the Janthinobacterium and Duganella spp. Interaction with the Plant Pathogen Fusarium graminearum.</title>
        <authorList>
            <person name="Haack F.S."/>
            <person name="Poehlein A."/>
            <person name="Kroger C."/>
            <person name="Voigt C.A."/>
            <person name="Piepenbring M."/>
            <person name="Bode H.B."/>
            <person name="Daniel R."/>
            <person name="Schafer W."/>
            <person name="Streit W.R."/>
        </authorList>
    </citation>
    <scope>NUCLEOTIDE SEQUENCE [LARGE SCALE GENOMIC DNA]</scope>
    <source>
        <strain evidence="6">T54</strain>
    </source>
</reference>
<feature type="domain" description="CBS" evidence="4">
    <location>
        <begin position="73"/>
        <end position="130"/>
    </location>
</feature>
<dbReference type="Proteomes" id="UP000175989">
    <property type="component" value="Unassembled WGS sequence"/>
</dbReference>
<sequence>MSTIAEVMSRDVTSVAPDSTIREAAELMDDLDVGALPVTEGRRLVGMVTDRDITVRATAAGLGPEETAVSEVMTEDICHCFEDQDVEDVMQDMRDIQIRRVPVVSRDDHSLIGIVALADLADIGADTDPEETAATLRDISSPEPLSDGGART</sequence>
<dbReference type="InterPro" id="IPR000644">
    <property type="entry name" value="CBS_dom"/>
</dbReference>
<dbReference type="Gene3D" id="3.10.580.10">
    <property type="entry name" value="CBS-domain"/>
    <property type="match status" value="1"/>
</dbReference>
<dbReference type="SUPFAM" id="SSF54631">
    <property type="entry name" value="CBS-domain pair"/>
    <property type="match status" value="1"/>
</dbReference>
<protein>
    <submittedName>
        <fullName evidence="5">Hypoxic response protein 1</fullName>
    </submittedName>
</protein>
<proteinExistence type="predicted"/>
<dbReference type="PANTHER" id="PTHR43080">
    <property type="entry name" value="CBS DOMAIN-CONTAINING PROTEIN CBSX3, MITOCHONDRIAL"/>
    <property type="match status" value="1"/>
</dbReference>